<dbReference type="SMART" id="SM00614">
    <property type="entry name" value="ZnF_BED"/>
    <property type="match status" value="1"/>
</dbReference>
<gene>
    <name evidence="7" type="ORF">PVAP13_3NG208000</name>
</gene>
<evidence type="ECO:0000256" key="3">
    <source>
        <dbReference type="ARBA" id="ARBA00022833"/>
    </source>
</evidence>
<dbReference type="PROSITE" id="PS50808">
    <property type="entry name" value="ZF_BED"/>
    <property type="match status" value="1"/>
</dbReference>
<name>A0A8T0UE13_PANVG</name>
<dbReference type="GO" id="GO:0006357">
    <property type="term" value="P:regulation of transcription by RNA polymerase II"/>
    <property type="evidence" value="ECO:0007669"/>
    <property type="project" value="TreeGrafter"/>
</dbReference>
<organism evidence="7 8">
    <name type="scientific">Panicum virgatum</name>
    <name type="common">Blackwell switchgrass</name>
    <dbReference type="NCBI Taxonomy" id="38727"/>
    <lineage>
        <taxon>Eukaryota</taxon>
        <taxon>Viridiplantae</taxon>
        <taxon>Streptophyta</taxon>
        <taxon>Embryophyta</taxon>
        <taxon>Tracheophyta</taxon>
        <taxon>Spermatophyta</taxon>
        <taxon>Magnoliopsida</taxon>
        <taxon>Liliopsida</taxon>
        <taxon>Poales</taxon>
        <taxon>Poaceae</taxon>
        <taxon>PACMAD clade</taxon>
        <taxon>Panicoideae</taxon>
        <taxon>Panicodae</taxon>
        <taxon>Paniceae</taxon>
        <taxon>Panicinae</taxon>
        <taxon>Panicum</taxon>
        <taxon>Panicum sect. Hiantes</taxon>
    </lineage>
</organism>
<dbReference type="GO" id="GO:1990837">
    <property type="term" value="F:sequence-specific double-stranded DNA binding"/>
    <property type="evidence" value="ECO:0007669"/>
    <property type="project" value="TreeGrafter"/>
</dbReference>
<dbReference type="EMBL" id="CM029042">
    <property type="protein sequence ID" value="KAG2620577.1"/>
    <property type="molecule type" value="Genomic_DNA"/>
</dbReference>
<dbReference type="GO" id="GO:0008270">
    <property type="term" value="F:zinc ion binding"/>
    <property type="evidence" value="ECO:0007669"/>
    <property type="project" value="UniProtKB-KW"/>
</dbReference>
<dbReference type="Proteomes" id="UP000823388">
    <property type="component" value="Chromosome 3N"/>
</dbReference>
<feature type="domain" description="BED-type" evidence="6">
    <location>
        <begin position="80"/>
        <end position="129"/>
    </location>
</feature>
<sequence>MGDGNNPTFYNYELQGTSLHGDDQDDLVADVEELLGGNVAINFDVDEQGLPEGQAAHSTRSKSVSTGATSGIGASKKRRQSTSKVWNEFEEIYEVINDKECRTGSKCKHCKKDFTCKSAHGTGHLIRHIPICPVLNGQIAMAQSQLTFNHDGSVHTWEYSPDVARKQLCRYTS</sequence>
<reference evidence="7" key="1">
    <citation type="submission" date="2020-05" db="EMBL/GenBank/DDBJ databases">
        <title>WGS assembly of Panicum virgatum.</title>
        <authorList>
            <person name="Lovell J.T."/>
            <person name="Jenkins J."/>
            <person name="Shu S."/>
            <person name="Juenger T.E."/>
            <person name="Schmutz J."/>
        </authorList>
    </citation>
    <scope>NUCLEOTIDE SEQUENCE</scope>
    <source>
        <strain evidence="7">AP13</strain>
    </source>
</reference>
<keyword evidence="1" id="KW-0479">Metal-binding</keyword>
<keyword evidence="2 4" id="KW-0863">Zinc-finger</keyword>
<feature type="compositionally biased region" description="Polar residues" evidence="5">
    <location>
        <begin position="56"/>
        <end position="69"/>
    </location>
</feature>
<evidence type="ECO:0000256" key="5">
    <source>
        <dbReference type="SAM" id="MobiDB-lite"/>
    </source>
</evidence>
<evidence type="ECO:0000256" key="2">
    <source>
        <dbReference type="ARBA" id="ARBA00022771"/>
    </source>
</evidence>
<protein>
    <recommendedName>
        <fullName evidence="6">BED-type domain-containing protein</fullName>
    </recommendedName>
</protein>
<dbReference type="InterPro" id="IPR003656">
    <property type="entry name" value="Znf_BED"/>
</dbReference>
<dbReference type="InterPro" id="IPR036236">
    <property type="entry name" value="Znf_C2H2_sf"/>
</dbReference>
<dbReference type="AlphaFoldDB" id="A0A8T0UE13"/>
<proteinExistence type="predicted"/>
<keyword evidence="8" id="KW-1185">Reference proteome</keyword>
<dbReference type="SUPFAM" id="SSF57667">
    <property type="entry name" value="beta-beta-alpha zinc fingers"/>
    <property type="match status" value="1"/>
</dbReference>
<keyword evidence="3" id="KW-0862">Zinc</keyword>
<dbReference type="PANTHER" id="PTHR34396">
    <property type="entry name" value="OS03G0264950 PROTEIN-RELATED"/>
    <property type="match status" value="1"/>
</dbReference>
<feature type="region of interest" description="Disordered" evidence="5">
    <location>
        <begin position="53"/>
        <end position="77"/>
    </location>
</feature>
<evidence type="ECO:0000259" key="6">
    <source>
        <dbReference type="PROSITE" id="PS50808"/>
    </source>
</evidence>
<evidence type="ECO:0000313" key="8">
    <source>
        <dbReference type="Proteomes" id="UP000823388"/>
    </source>
</evidence>
<dbReference type="PANTHER" id="PTHR34396:SF27">
    <property type="entry name" value="OS08G0208700 PROTEIN"/>
    <property type="match status" value="1"/>
</dbReference>
<accession>A0A8T0UE13</accession>
<dbReference type="GO" id="GO:0005634">
    <property type="term" value="C:nucleus"/>
    <property type="evidence" value="ECO:0007669"/>
    <property type="project" value="TreeGrafter"/>
</dbReference>
<evidence type="ECO:0000256" key="4">
    <source>
        <dbReference type="PROSITE-ProRule" id="PRU00027"/>
    </source>
</evidence>
<evidence type="ECO:0000313" key="7">
    <source>
        <dbReference type="EMBL" id="KAG2620577.1"/>
    </source>
</evidence>
<evidence type="ECO:0000256" key="1">
    <source>
        <dbReference type="ARBA" id="ARBA00022723"/>
    </source>
</evidence>
<comment type="caution">
    <text evidence="7">The sequence shown here is derived from an EMBL/GenBank/DDBJ whole genome shotgun (WGS) entry which is preliminary data.</text>
</comment>
<dbReference type="InterPro" id="IPR053031">
    <property type="entry name" value="Cuticle_assoc_protein"/>
</dbReference>